<reference evidence="1" key="1">
    <citation type="submission" date="2021-06" db="EMBL/GenBank/DDBJ databases">
        <authorList>
            <person name="Kallberg Y."/>
            <person name="Tangrot J."/>
            <person name="Rosling A."/>
        </authorList>
    </citation>
    <scope>NUCLEOTIDE SEQUENCE</scope>
    <source>
        <strain evidence="1">28 12/20/2015</strain>
    </source>
</reference>
<protein>
    <submittedName>
        <fullName evidence="1">12120_t:CDS:1</fullName>
    </submittedName>
</protein>
<evidence type="ECO:0000313" key="2">
    <source>
        <dbReference type="Proteomes" id="UP000789366"/>
    </source>
</evidence>
<proteinExistence type="predicted"/>
<keyword evidence="2" id="KW-1185">Reference proteome</keyword>
<accession>A0ACA9KVI4</accession>
<comment type="caution">
    <text evidence="1">The sequence shown here is derived from an EMBL/GenBank/DDBJ whole genome shotgun (WGS) entry which is preliminary data.</text>
</comment>
<sequence length="238" mass="27728">MNVQLQCASVQCEHLCAHEQPLYRQIEFSEKAKKWIQENHHYHLRSSELYPYLMDNNLIRTIHTKEQVYYWASVYSKQTYITNQDNQLLSSKTYLEQSELMARGFKIISYFDNHFVRALGFIIPLFNRIGAQNINEIVIDSTFKTNQKRFELFVVNANCGGYGMPLAYLYLLTSSNLETVHHYPSDGITTRVQVLQRFFASLRQEGLLPSFVLLDKDAGEISAVSEAWSWATNLQLCY</sequence>
<dbReference type="EMBL" id="CAJVPW010001783">
    <property type="protein sequence ID" value="CAG8491938.1"/>
    <property type="molecule type" value="Genomic_DNA"/>
</dbReference>
<dbReference type="Proteomes" id="UP000789366">
    <property type="component" value="Unassembled WGS sequence"/>
</dbReference>
<organism evidence="1 2">
    <name type="scientific">Cetraspora pellucida</name>
    <dbReference type="NCBI Taxonomy" id="1433469"/>
    <lineage>
        <taxon>Eukaryota</taxon>
        <taxon>Fungi</taxon>
        <taxon>Fungi incertae sedis</taxon>
        <taxon>Mucoromycota</taxon>
        <taxon>Glomeromycotina</taxon>
        <taxon>Glomeromycetes</taxon>
        <taxon>Diversisporales</taxon>
        <taxon>Gigasporaceae</taxon>
        <taxon>Cetraspora</taxon>
    </lineage>
</organism>
<gene>
    <name evidence="1" type="ORF">SPELUC_LOCUS2597</name>
</gene>
<evidence type="ECO:0000313" key="1">
    <source>
        <dbReference type="EMBL" id="CAG8491938.1"/>
    </source>
</evidence>
<name>A0ACA9KVI4_9GLOM</name>